<keyword evidence="2" id="KW-1133">Transmembrane helix</keyword>
<gene>
    <name evidence="3" type="ORF">POL72_05065</name>
</gene>
<feature type="transmembrane region" description="Helical" evidence="2">
    <location>
        <begin position="51"/>
        <end position="69"/>
    </location>
</feature>
<feature type="transmembrane region" description="Helical" evidence="2">
    <location>
        <begin position="170"/>
        <end position="191"/>
    </location>
</feature>
<feature type="transmembrane region" description="Helical" evidence="2">
    <location>
        <begin position="355"/>
        <end position="380"/>
    </location>
</feature>
<proteinExistence type="predicted"/>
<comment type="caution">
    <text evidence="3">The sequence shown here is derived from an EMBL/GenBank/DDBJ whole genome shotgun (WGS) entry which is preliminary data.</text>
</comment>
<organism evidence="3 4">
    <name type="scientific">Sorangium atrum</name>
    <dbReference type="NCBI Taxonomy" id="2995308"/>
    <lineage>
        <taxon>Bacteria</taxon>
        <taxon>Pseudomonadati</taxon>
        <taxon>Myxococcota</taxon>
        <taxon>Polyangia</taxon>
        <taxon>Polyangiales</taxon>
        <taxon>Polyangiaceae</taxon>
        <taxon>Sorangium</taxon>
    </lineage>
</organism>
<feature type="region of interest" description="Disordered" evidence="1">
    <location>
        <begin position="1"/>
        <end position="34"/>
    </location>
</feature>
<feature type="transmembrane region" description="Helical" evidence="2">
    <location>
        <begin position="134"/>
        <end position="158"/>
    </location>
</feature>
<feature type="transmembrane region" description="Helical" evidence="2">
    <location>
        <begin position="89"/>
        <end position="113"/>
    </location>
</feature>
<dbReference type="RefSeq" id="WP_272093872.1">
    <property type="nucleotide sequence ID" value="NZ_JAQNDK010000001.1"/>
</dbReference>
<feature type="transmembrane region" description="Helical" evidence="2">
    <location>
        <begin position="524"/>
        <end position="541"/>
    </location>
</feature>
<keyword evidence="2" id="KW-0812">Transmembrane</keyword>
<dbReference type="EMBL" id="JAQNDK010000001">
    <property type="protein sequence ID" value="MDC0677101.1"/>
    <property type="molecule type" value="Genomic_DNA"/>
</dbReference>
<dbReference type="Gene3D" id="3.40.1090.10">
    <property type="entry name" value="Cytosolic phospholipase A2 catalytic domain"/>
    <property type="match status" value="1"/>
</dbReference>
<reference evidence="3 4" key="1">
    <citation type="submission" date="2023-01" db="EMBL/GenBank/DDBJ databases">
        <title>Minimal conservation of predation-associated metabolite biosynthetic gene clusters underscores biosynthetic potential of Myxococcota including descriptions for ten novel species: Archangium lansinium sp. nov., Myxococcus landrumus sp. nov., Nannocystis bai.</title>
        <authorList>
            <person name="Ahearne A."/>
            <person name="Stevens C."/>
            <person name="Dowd S."/>
        </authorList>
    </citation>
    <scope>NUCLEOTIDE SEQUENCE [LARGE SCALE GENOMIC DNA]</scope>
    <source>
        <strain evidence="3 4">WIWO2</strain>
    </source>
</reference>
<protein>
    <submittedName>
        <fullName evidence="3">Patatin-like phospholipase family protein</fullName>
    </submittedName>
</protein>
<evidence type="ECO:0000256" key="1">
    <source>
        <dbReference type="SAM" id="MobiDB-lite"/>
    </source>
</evidence>
<keyword evidence="2" id="KW-0472">Membrane</keyword>
<dbReference type="InterPro" id="IPR016035">
    <property type="entry name" value="Acyl_Trfase/lysoPLipase"/>
</dbReference>
<accession>A0ABT5BSG0</accession>
<name>A0ABT5BSG0_9BACT</name>
<sequence>MTKPTPPDGGRALRQGSARVGDAPDRQGPRNGQRSPWPWLRRFLGELHPRVRRLLVPYCLIVAAVLFRVPPKLVTPVIEQRGALASAAAHAVPITLVFLLSMAPQAFVLWGFFRRPLQDPPPAAGSSRLKRMSRGGLLIAVGLLVSTFLTVWGVALWYAVHGNEHTNLLYKAGCSFIVFLMLILGTLLTILQSWESSERPSRDEAVYPDIGRLRALEAEWIQARRRAANLKHEAAGDGDPRGAHVIGLSLSGGGIRSATICLGFLKGLATIPTKSGEVILRYVDYMSSVSGGGWAGGALTARTSGPRPKGDAERERRFDPLEAASWNRLLDRIRLRGDYLIPGGIGLTANTLQPLIMIFVGAIANALSLLTAGFAALVFLHHSSARSPKAFLARVVEYGVTTVVCHLDGARSLFFTTASVDPGTLPGAIAKDLPVLDLLVFVVALVGGVLLAALLVMYLGILFSWPSVHEAGTWLAARAALLVVLTWGSLLALRADPLLTLLALCAALAVALAVLLSRLKREQLLAVIGVVVSGQVFALRFTDLYDVVKGVTSAWASMLQWLLFAPIEFARSIDGLVHVPVQQDPMKVVELTFGATLCLVFIGLSFLTSRNYAGINRFWGNQIRRAYLSLPGDSDRAASDSPSAWPLAALRPSNKPRVERTYAADPAPWNLGGPHRGAPLHVVTATVNTPGSDDPVLYKRGTARFEFSPYAVGGPATGWGPAEAYGDALTLAHSIAISAAAVNSQGGTLIPRWARVVLTLLNCGLGVWVRNPRFARRAGKQLVLFRRWAHFWSAYHVKEIFARNKESDTLVFVSDGGHHDNLGLTTLVERECELILCIDAGADPEWTCDELAKAARILRVDRGLDFELKREDLERVRPKDPRGAWEQRTPRTPILVGKFKRDPGAMTEPAKEVTVVYVKAGLLPGLPLDVQRYAESYPEFPHQTTADQFFDEAQFEAYRLLGEALAREVVCTLDDVTTSAGKIWASTVEDLRPEPRAVGPGDVAGRVAPA</sequence>
<keyword evidence="4" id="KW-1185">Reference proteome</keyword>
<feature type="transmembrane region" description="Helical" evidence="2">
    <location>
        <begin position="547"/>
        <end position="567"/>
    </location>
</feature>
<feature type="transmembrane region" description="Helical" evidence="2">
    <location>
        <begin position="475"/>
        <end position="493"/>
    </location>
</feature>
<evidence type="ECO:0000256" key="2">
    <source>
        <dbReference type="SAM" id="Phobius"/>
    </source>
</evidence>
<feature type="transmembrane region" description="Helical" evidence="2">
    <location>
        <begin position="438"/>
        <end position="463"/>
    </location>
</feature>
<dbReference type="Proteomes" id="UP001217485">
    <property type="component" value="Unassembled WGS sequence"/>
</dbReference>
<dbReference type="PANTHER" id="PTHR10728:SF40">
    <property type="entry name" value="PATATIN FAMILY PROTEIN"/>
    <property type="match status" value="1"/>
</dbReference>
<evidence type="ECO:0000313" key="3">
    <source>
        <dbReference type="EMBL" id="MDC0677101.1"/>
    </source>
</evidence>
<feature type="transmembrane region" description="Helical" evidence="2">
    <location>
        <begin position="499"/>
        <end position="517"/>
    </location>
</feature>
<dbReference type="PANTHER" id="PTHR10728">
    <property type="entry name" value="CYTOSOLIC PHOSPHOLIPASE A2"/>
    <property type="match status" value="1"/>
</dbReference>
<feature type="transmembrane region" description="Helical" evidence="2">
    <location>
        <begin position="588"/>
        <end position="607"/>
    </location>
</feature>
<evidence type="ECO:0000313" key="4">
    <source>
        <dbReference type="Proteomes" id="UP001217485"/>
    </source>
</evidence>
<dbReference type="SUPFAM" id="SSF52151">
    <property type="entry name" value="FabD/lysophospholipase-like"/>
    <property type="match status" value="1"/>
</dbReference>